<gene>
    <name evidence="1" type="ORF">HQ865_06005</name>
</gene>
<sequence length="136" mass="15227">MKKTIYIALVTLAVFSCKKEKSAPASTHNNLIGKWNLVVFSGGIAGGVYRPNGKATVEFNTDSTYKNYANNLIVDQGTYHIRAMATPVYSPNVKDSVIYYSTRSNTQSYVLKAPDTLLLFDYNITDGYSYKYVRIK</sequence>
<dbReference type="RefSeq" id="WP_173414021.1">
    <property type="nucleotide sequence ID" value="NZ_CP054139.1"/>
</dbReference>
<dbReference type="AlphaFoldDB" id="A0A7D4Q1Y8"/>
<evidence type="ECO:0000313" key="1">
    <source>
        <dbReference type="EMBL" id="QKJ29327.1"/>
    </source>
</evidence>
<evidence type="ECO:0000313" key="2">
    <source>
        <dbReference type="Proteomes" id="UP000505355"/>
    </source>
</evidence>
<dbReference type="PROSITE" id="PS51257">
    <property type="entry name" value="PROKAR_LIPOPROTEIN"/>
    <property type="match status" value="1"/>
</dbReference>
<keyword evidence="2" id="KW-1185">Reference proteome</keyword>
<dbReference type="Proteomes" id="UP000505355">
    <property type="component" value="Chromosome"/>
</dbReference>
<dbReference type="EMBL" id="CP054139">
    <property type="protein sequence ID" value="QKJ29327.1"/>
    <property type="molecule type" value="Genomic_DNA"/>
</dbReference>
<name>A0A7D4Q1Y8_9SPHI</name>
<reference evidence="1 2" key="1">
    <citation type="submission" date="2020-05" db="EMBL/GenBank/DDBJ databases">
        <title>Mucilaginibacter mali sp. nov.</title>
        <authorList>
            <person name="Kim H.S."/>
            <person name="Lee K.C."/>
            <person name="Suh M.K."/>
            <person name="Kim J.-S."/>
            <person name="Han K.-I."/>
            <person name="Eom M.K."/>
            <person name="Shin Y.K."/>
            <person name="Lee J.-S."/>
        </authorList>
    </citation>
    <scope>NUCLEOTIDE SEQUENCE [LARGE SCALE GENOMIC DNA]</scope>
    <source>
        <strain evidence="1 2">G2-14</strain>
    </source>
</reference>
<evidence type="ECO:0008006" key="3">
    <source>
        <dbReference type="Google" id="ProtNLM"/>
    </source>
</evidence>
<protein>
    <recommendedName>
        <fullName evidence="3">Lipocalin-like domain-containing protein</fullName>
    </recommendedName>
</protein>
<organism evidence="1 2">
    <name type="scientific">Mucilaginibacter mali</name>
    <dbReference type="NCBI Taxonomy" id="2740462"/>
    <lineage>
        <taxon>Bacteria</taxon>
        <taxon>Pseudomonadati</taxon>
        <taxon>Bacteroidota</taxon>
        <taxon>Sphingobacteriia</taxon>
        <taxon>Sphingobacteriales</taxon>
        <taxon>Sphingobacteriaceae</taxon>
        <taxon>Mucilaginibacter</taxon>
    </lineage>
</organism>
<dbReference type="KEGG" id="mmab:HQ865_06005"/>
<proteinExistence type="predicted"/>
<accession>A0A7D4Q1Y8</accession>